<dbReference type="AlphaFoldDB" id="A0AAW0JTZ5"/>
<keyword evidence="1" id="KW-0472">Membrane</keyword>
<proteinExistence type="predicted"/>
<keyword evidence="1" id="KW-0812">Transmembrane</keyword>
<gene>
    <name evidence="2" type="ORF">CFP56_028800</name>
</gene>
<name>A0AAW0JTZ5_QUESU</name>
<keyword evidence="1" id="KW-1133">Transmembrane helix</keyword>
<dbReference type="EMBL" id="PKMF04000472">
    <property type="protein sequence ID" value="KAK7829825.1"/>
    <property type="molecule type" value="Genomic_DNA"/>
</dbReference>
<organism evidence="2 3">
    <name type="scientific">Quercus suber</name>
    <name type="common">Cork oak</name>
    <dbReference type="NCBI Taxonomy" id="58331"/>
    <lineage>
        <taxon>Eukaryota</taxon>
        <taxon>Viridiplantae</taxon>
        <taxon>Streptophyta</taxon>
        <taxon>Embryophyta</taxon>
        <taxon>Tracheophyta</taxon>
        <taxon>Spermatophyta</taxon>
        <taxon>Magnoliopsida</taxon>
        <taxon>eudicotyledons</taxon>
        <taxon>Gunneridae</taxon>
        <taxon>Pentapetalae</taxon>
        <taxon>rosids</taxon>
        <taxon>fabids</taxon>
        <taxon>Fagales</taxon>
        <taxon>Fagaceae</taxon>
        <taxon>Quercus</taxon>
    </lineage>
</organism>
<evidence type="ECO:0000313" key="3">
    <source>
        <dbReference type="Proteomes" id="UP000237347"/>
    </source>
</evidence>
<evidence type="ECO:0000256" key="1">
    <source>
        <dbReference type="SAM" id="Phobius"/>
    </source>
</evidence>
<accession>A0AAW0JTZ5</accession>
<comment type="caution">
    <text evidence="2">The sequence shown here is derived from an EMBL/GenBank/DDBJ whole genome shotgun (WGS) entry which is preliminary data.</text>
</comment>
<dbReference type="PANTHER" id="PTHR34677">
    <property type="match status" value="1"/>
</dbReference>
<protein>
    <submittedName>
        <fullName evidence="2">Uncharacterized protein</fullName>
    </submittedName>
</protein>
<keyword evidence="3" id="KW-1185">Reference proteome</keyword>
<feature type="non-terminal residue" evidence="2">
    <location>
        <position position="1"/>
    </location>
</feature>
<feature type="transmembrane region" description="Helical" evidence="1">
    <location>
        <begin position="201"/>
        <end position="226"/>
    </location>
</feature>
<dbReference type="PANTHER" id="PTHR34677:SF1">
    <property type="entry name" value="TRANSMEMBRANE PROTEIN"/>
    <property type="match status" value="1"/>
</dbReference>
<reference evidence="2 3" key="1">
    <citation type="journal article" date="2018" name="Sci. Data">
        <title>The draft genome sequence of cork oak.</title>
        <authorList>
            <person name="Ramos A.M."/>
            <person name="Usie A."/>
            <person name="Barbosa P."/>
            <person name="Barros P.M."/>
            <person name="Capote T."/>
            <person name="Chaves I."/>
            <person name="Simoes F."/>
            <person name="Abreu I."/>
            <person name="Carrasquinho I."/>
            <person name="Faro C."/>
            <person name="Guimaraes J.B."/>
            <person name="Mendonca D."/>
            <person name="Nobrega F."/>
            <person name="Rodrigues L."/>
            <person name="Saibo N.J.M."/>
            <person name="Varela M.C."/>
            <person name="Egas C."/>
            <person name="Matos J."/>
            <person name="Miguel C.M."/>
            <person name="Oliveira M.M."/>
            <person name="Ricardo C.P."/>
            <person name="Goncalves S."/>
        </authorList>
    </citation>
    <scope>NUCLEOTIDE SEQUENCE [LARGE SCALE GENOMIC DNA]</scope>
    <source>
        <strain evidence="3">cv. HL8</strain>
    </source>
</reference>
<dbReference type="Proteomes" id="UP000237347">
    <property type="component" value="Unassembled WGS sequence"/>
</dbReference>
<feature type="transmembrane region" description="Helical" evidence="1">
    <location>
        <begin position="127"/>
        <end position="146"/>
    </location>
</feature>
<evidence type="ECO:0000313" key="2">
    <source>
        <dbReference type="EMBL" id="KAK7829825.1"/>
    </source>
</evidence>
<sequence>LLVYGAGQVIPTSLKILQPNLQYSVLVGLSFTAQSGRSIYLTTHVPRRQLQLNGETILVRATSNYKKLRVCLTFLEPVLNTTKEIKNSLKAGILYSLQMSEGSLLPLVDTKKYEGPSRFEFKLVCHIYALTNFHFCSFPMIIINIFSFKEVRNHIYTVVIKADQDIVSVSVPDNVTGDAAGNKNEPSSVLQILCRKYLMHFYGSTTGSFVVIIIAAGLLTVSIASLNRIEESSSPFPSLSQVD</sequence>